<sequence>MTYPSGGFPGQGPQHQPPPQQQGGQFYQQQPQQNAGRTLDIGLIAYLAVAGLGVLNLFFGFATLGSIGPGTSVNFFEAFTGWVPGLLFIAALTAAFGVLPGDHKPGAWPAVFSLGAIVPFLFMVFSTDGELETGGVLMLIFGIVQALVAVGAYLIDVGLIKLPRPGQQQPAYGQQPGYGQQGQFGQYGQPQQGAYPQQHGQPQPGHPQTPAPGQQLQGHAGASGGQPGQGQPGQPGAAGGQPQSGQAPTLYASPQGQFTQQPPQQG</sequence>
<feature type="transmembrane region" description="Helical" evidence="2">
    <location>
        <begin position="137"/>
        <end position="155"/>
    </location>
</feature>
<dbReference type="Proteomes" id="UP001596337">
    <property type="component" value="Unassembled WGS sequence"/>
</dbReference>
<keyword evidence="2" id="KW-0812">Transmembrane</keyword>
<keyword evidence="2" id="KW-1133">Transmembrane helix</keyword>
<feature type="region of interest" description="Disordered" evidence="1">
    <location>
        <begin position="1"/>
        <end position="30"/>
    </location>
</feature>
<feature type="compositionally biased region" description="Low complexity" evidence="1">
    <location>
        <begin position="21"/>
        <end position="30"/>
    </location>
</feature>
<feature type="compositionally biased region" description="Low complexity" evidence="1">
    <location>
        <begin position="168"/>
        <end position="203"/>
    </location>
</feature>
<name>A0ABW2CB24_9PSEU</name>
<reference evidence="4" key="1">
    <citation type="journal article" date="2019" name="Int. J. Syst. Evol. Microbiol.">
        <title>The Global Catalogue of Microorganisms (GCM) 10K type strain sequencing project: providing services to taxonomists for standard genome sequencing and annotation.</title>
        <authorList>
            <consortium name="The Broad Institute Genomics Platform"/>
            <consortium name="The Broad Institute Genome Sequencing Center for Infectious Disease"/>
            <person name="Wu L."/>
            <person name="Ma J."/>
        </authorList>
    </citation>
    <scope>NUCLEOTIDE SEQUENCE [LARGE SCALE GENOMIC DNA]</scope>
    <source>
        <strain evidence="4">KCTC 32255</strain>
    </source>
</reference>
<dbReference type="RefSeq" id="WP_345404218.1">
    <property type="nucleotide sequence ID" value="NZ_BAABLA010000117.1"/>
</dbReference>
<evidence type="ECO:0000256" key="2">
    <source>
        <dbReference type="SAM" id="Phobius"/>
    </source>
</evidence>
<protein>
    <submittedName>
        <fullName evidence="3">DUF5336 domain-containing protein</fullName>
    </submittedName>
</protein>
<dbReference type="InterPro" id="IPR035166">
    <property type="entry name" value="DUF5336"/>
</dbReference>
<gene>
    <name evidence="3" type="ORF">ACFQGD_29540</name>
</gene>
<feature type="compositionally biased region" description="Low complexity" evidence="1">
    <location>
        <begin position="240"/>
        <end position="266"/>
    </location>
</feature>
<comment type="caution">
    <text evidence="3">The sequence shown here is derived from an EMBL/GenBank/DDBJ whole genome shotgun (WGS) entry which is preliminary data.</text>
</comment>
<keyword evidence="4" id="KW-1185">Reference proteome</keyword>
<feature type="region of interest" description="Disordered" evidence="1">
    <location>
        <begin position="168"/>
        <end position="266"/>
    </location>
</feature>
<dbReference type="EMBL" id="JBHSXX010000001">
    <property type="protein sequence ID" value="MFC6871274.1"/>
    <property type="molecule type" value="Genomic_DNA"/>
</dbReference>
<dbReference type="Pfam" id="PF17270">
    <property type="entry name" value="DUF5336"/>
    <property type="match status" value="1"/>
</dbReference>
<feature type="transmembrane region" description="Helical" evidence="2">
    <location>
        <begin position="79"/>
        <end position="99"/>
    </location>
</feature>
<proteinExistence type="predicted"/>
<accession>A0ABW2CB24</accession>
<evidence type="ECO:0000313" key="3">
    <source>
        <dbReference type="EMBL" id="MFC6871274.1"/>
    </source>
</evidence>
<evidence type="ECO:0000313" key="4">
    <source>
        <dbReference type="Proteomes" id="UP001596337"/>
    </source>
</evidence>
<feature type="compositionally biased region" description="Gly residues" evidence="1">
    <location>
        <begin position="221"/>
        <end position="239"/>
    </location>
</feature>
<feature type="transmembrane region" description="Helical" evidence="2">
    <location>
        <begin position="43"/>
        <end position="67"/>
    </location>
</feature>
<feature type="transmembrane region" description="Helical" evidence="2">
    <location>
        <begin position="106"/>
        <end position="125"/>
    </location>
</feature>
<evidence type="ECO:0000256" key="1">
    <source>
        <dbReference type="SAM" id="MobiDB-lite"/>
    </source>
</evidence>
<feature type="compositionally biased region" description="Low complexity" evidence="1">
    <location>
        <begin position="211"/>
        <end position="220"/>
    </location>
</feature>
<organism evidence="3 4">
    <name type="scientific">Haloechinothrix salitolerans</name>
    <dbReference type="NCBI Taxonomy" id="926830"/>
    <lineage>
        <taxon>Bacteria</taxon>
        <taxon>Bacillati</taxon>
        <taxon>Actinomycetota</taxon>
        <taxon>Actinomycetes</taxon>
        <taxon>Pseudonocardiales</taxon>
        <taxon>Pseudonocardiaceae</taxon>
        <taxon>Haloechinothrix</taxon>
    </lineage>
</organism>
<keyword evidence="2" id="KW-0472">Membrane</keyword>